<dbReference type="GO" id="GO:0006012">
    <property type="term" value="P:galactose metabolic process"/>
    <property type="evidence" value="ECO:0007669"/>
    <property type="project" value="UniProtKB-KW"/>
</dbReference>
<evidence type="ECO:0000313" key="12">
    <source>
        <dbReference type="EMBL" id="RUL87857.1"/>
    </source>
</evidence>
<feature type="domain" description="GHMP kinase C-terminal" evidence="10">
    <location>
        <begin position="300"/>
        <end position="374"/>
    </location>
</feature>
<dbReference type="GO" id="GO:0005829">
    <property type="term" value="C:cytosol"/>
    <property type="evidence" value="ECO:0007669"/>
    <property type="project" value="TreeGrafter"/>
</dbReference>
<dbReference type="OrthoDB" id="250531at2"/>
<reference evidence="12 13" key="2">
    <citation type="submission" date="2019-01" db="EMBL/GenBank/DDBJ databases">
        <title>Tautonia sociabilis, a novel thermotolerant planctomycete of Isosphaeraceae family, isolated from a 4000 m deep subterranean habitat.</title>
        <authorList>
            <person name="Kovaleva O.L."/>
            <person name="Elcheninov A.G."/>
            <person name="Van Heerden E."/>
            <person name="Toshchakov S.V."/>
            <person name="Novikov A."/>
            <person name="Bonch-Osmolovskaya E.A."/>
            <person name="Kublanov I.V."/>
        </authorList>
    </citation>
    <scope>NUCLEOTIDE SEQUENCE [LARGE SCALE GENOMIC DNA]</scope>
    <source>
        <strain evidence="12 13">GM2012</strain>
    </source>
</reference>
<evidence type="ECO:0008006" key="14">
    <source>
        <dbReference type="Google" id="ProtNLM"/>
    </source>
</evidence>
<keyword evidence="2" id="KW-0479">Metal-binding</keyword>
<dbReference type="Pfam" id="PF10509">
    <property type="entry name" value="GalKase_gal_bdg"/>
    <property type="match status" value="1"/>
</dbReference>
<dbReference type="PIRSF" id="PIRSF000530">
    <property type="entry name" value="Galactokinase"/>
    <property type="match status" value="1"/>
</dbReference>
<feature type="domain" description="Galactokinase N-terminal" evidence="11">
    <location>
        <begin position="19"/>
        <end position="64"/>
    </location>
</feature>
<evidence type="ECO:0000259" key="10">
    <source>
        <dbReference type="Pfam" id="PF08544"/>
    </source>
</evidence>
<keyword evidence="6" id="KW-0460">Magnesium</keyword>
<dbReference type="Pfam" id="PF00288">
    <property type="entry name" value="GHMP_kinases_N"/>
    <property type="match status" value="1"/>
</dbReference>
<dbReference type="RefSeq" id="WP_126725173.1">
    <property type="nucleotide sequence ID" value="NZ_RYZH01000016.1"/>
</dbReference>
<name>A0A432MKX1_9BACT</name>
<dbReference type="EMBL" id="RYZH01000016">
    <property type="protein sequence ID" value="RUL87857.1"/>
    <property type="molecule type" value="Genomic_DNA"/>
</dbReference>
<keyword evidence="5" id="KW-0067">ATP-binding</keyword>
<organism evidence="12 13">
    <name type="scientific">Tautonia sociabilis</name>
    <dbReference type="NCBI Taxonomy" id="2080755"/>
    <lineage>
        <taxon>Bacteria</taxon>
        <taxon>Pseudomonadati</taxon>
        <taxon>Planctomycetota</taxon>
        <taxon>Planctomycetia</taxon>
        <taxon>Isosphaerales</taxon>
        <taxon>Isosphaeraceae</taxon>
        <taxon>Tautonia</taxon>
    </lineage>
</organism>
<comment type="caution">
    <text evidence="12">The sequence shown here is derived from an EMBL/GenBank/DDBJ whole genome shotgun (WGS) entry which is preliminary data.</text>
</comment>
<dbReference type="FunFam" id="3.30.70.890:FF:000001">
    <property type="entry name" value="Galactokinase"/>
    <property type="match status" value="1"/>
</dbReference>
<dbReference type="Gene3D" id="3.30.230.10">
    <property type="match status" value="1"/>
</dbReference>
<sequence length="400" mass="42218">MPPPSDRIEALRREAARRTGAEPSRIRVVRAPYRICPIGAHIDHQLGPVTAMAIDRSVLLAFAPSGSSRVRLESLDFEGMVEFSLDDVPGPTPGDWGNFPRGAVLALRHRRHEVGQGIVGVVAGELLGGGVSSSAAVGIALLLAIEASNGLDLSSGENIALARSIENDYLGLRSGILDQAAILLSRLGHLTLIDCASGEHEHIPSPASMPPFRILLAYSGLRRALVGTDYNRRVDECAEAARTLLSAAGRGEAGAVLGHLSADEYAAFGHLLSGPPARRAAHYFSEVDRVRRGVAAWRMGDLAGFGALMTASGESSIRNYECGSPPLIDLYEILVATEGVLGTRFSGAGFRGCCVALVDPEDADQSAARVRASYSRRRPELAADAPVVLCDPDDGAGFVD</sequence>
<dbReference type="AlphaFoldDB" id="A0A432MKX1"/>
<evidence type="ECO:0000256" key="5">
    <source>
        <dbReference type="ARBA" id="ARBA00022840"/>
    </source>
</evidence>
<evidence type="ECO:0000256" key="8">
    <source>
        <dbReference type="ARBA" id="ARBA00023277"/>
    </source>
</evidence>
<evidence type="ECO:0000259" key="11">
    <source>
        <dbReference type="Pfam" id="PF10509"/>
    </source>
</evidence>
<evidence type="ECO:0000256" key="6">
    <source>
        <dbReference type="ARBA" id="ARBA00022842"/>
    </source>
</evidence>
<dbReference type="Gene3D" id="3.30.70.890">
    <property type="entry name" value="GHMP kinase, C-terminal domain"/>
    <property type="match status" value="1"/>
</dbReference>
<accession>A0A432MKX1</accession>
<feature type="domain" description="GHMP kinase N-terminal" evidence="9">
    <location>
        <begin position="102"/>
        <end position="185"/>
    </location>
</feature>
<keyword evidence="4" id="KW-0418">Kinase</keyword>
<dbReference type="InterPro" id="IPR014721">
    <property type="entry name" value="Ribsml_uS5_D2-typ_fold_subgr"/>
</dbReference>
<dbReference type="GO" id="GO:0004335">
    <property type="term" value="F:galactokinase activity"/>
    <property type="evidence" value="ECO:0007669"/>
    <property type="project" value="TreeGrafter"/>
</dbReference>
<evidence type="ECO:0000256" key="1">
    <source>
        <dbReference type="ARBA" id="ARBA00022679"/>
    </source>
</evidence>
<evidence type="ECO:0000259" key="9">
    <source>
        <dbReference type="Pfam" id="PF00288"/>
    </source>
</evidence>
<dbReference type="InterPro" id="IPR006206">
    <property type="entry name" value="Mevalonate/galactokinase"/>
</dbReference>
<keyword evidence="7" id="KW-0299">Galactose metabolism</keyword>
<dbReference type="GO" id="GO:0046872">
    <property type="term" value="F:metal ion binding"/>
    <property type="evidence" value="ECO:0007669"/>
    <property type="project" value="UniProtKB-KW"/>
</dbReference>
<dbReference type="Pfam" id="PF08544">
    <property type="entry name" value="GHMP_kinases_C"/>
    <property type="match status" value="1"/>
</dbReference>
<dbReference type="SUPFAM" id="SSF54211">
    <property type="entry name" value="Ribosomal protein S5 domain 2-like"/>
    <property type="match status" value="1"/>
</dbReference>
<reference evidence="12 13" key="1">
    <citation type="submission" date="2018-12" db="EMBL/GenBank/DDBJ databases">
        <authorList>
            <person name="Toschakov S.V."/>
        </authorList>
    </citation>
    <scope>NUCLEOTIDE SEQUENCE [LARGE SCALE GENOMIC DNA]</scope>
    <source>
        <strain evidence="12 13">GM2012</strain>
    </source>
</reference>
<dbReference type="Proteomes" id="UP000280296">
    <property type="component" value="Unassembled WGS sequence"/>
</dbReference>
<dbReference type="InterPro" id="IPR020568">
    <property type="entry name" value="Ribosomal_Su5_D2-typ_SF"/>
</dbReference>
<evidence type="ECO:0000256" key="3">
    <source>
        <dbReference type="ARBA" id="ARBA00022741"/>
    </source>
</evidence>
<proteinExistence type="predicted"/>
<dbReference type="InterPro" id="IPR006204">
    <property type="entry name" value="GHMP_kinase_N_dom"/>
</dbReference>
<dbReference type="SUPFAM" id="SSF55060">
    <property type="entry name" value="GHMP Kinase, C-terminal domain"/>
    <property type="match status" value="1"/>
</dbReference>
<dbReference type="InterPro" id="IPR036554">
    <property type="entry name" value="GHMP_kinase_C_sf"/>
</dbReference>
<keyword evidence="1" id="KW-0808">Transferase</keyword>
<evidence type="ECO:0000256" key="7">
    <source>
        <dbReference type="ARBA" id="ARBA00023144"/>
    </source>
</evidence>
<gene>
    <name evidence="12" type="ORF">TsocGM_09995</name>
</gene>
<dbReference type="PRINTS" id="PR00959">
    <property type="entry name" value="MEVGALKINASE"/>
</dbReference>
<dbReference type="InterPro" id="IPR013750">
    <property type="entry name" value="GHMP_kinase_C_dom"/>
</dbReference>
<dbReference type="GO" id="GO:0005524">
    <property type="term" value="F:ATP binding"/>
    <property type="evidence" value="ECO:0007669"/>
    <property type="project" value="UniProtKB-KW"/>
</dbReference>
<dbReference type="PANTHER" id="PTHR10457">
    <property type="entry name" value="MEVALONATE KINASE/GALACTOKINASE"/>
    <property type="match status" value="1"/>
</dbReference>
<dbReference type="InterPro" id="IPR019539">
    <property type="entry name" value="GalKase_N"/>
</dbReference>
<dbReference type="PANTHER" id="PTHR10457:SF6">
    <property type="entry name" value="GALACTURONOKINASE"/>
    <property type="match status" value="1"/>
</dbReference>
<keyword evidence="8" id="KW-0119">Carbohydrate metabolism</keyword>
<keyword evidence="3" id="KW-0547">Nucleotide-binding</keyword>
<keyword evidence="13" id="KW-1185">Reference proteome</keyword>
<protein>
    <recommendedName>
        <fullName evidence="14">Galactokinase</fullName>
    </recommendedName>
</protein>
<evidence type="ECO:0000256" key="4">
    <source>
        <dbReference type="ARBA" id="ARBA00022777"/>
    </source>
</evidence>
<evidence type="ECO:0000313" key="13">
    <source>
        <dbReference type="Proteomes" id="UP000280296"/>
    </source>
</evidence>
<evidence type="ECO:0000256" key="2">
    <source>
        <dbReference type="ARBA" id="ARBA00022723"/>
    </source>
</evidence>